<dbReference type="Proteomes" id="UP000231134">
    <property type="component" value="Unassembled WGS sequence"/>
</dbReference>
<gene>
    <name evidence="2" type="ORF">BGX16_1759</name>
</gene>
<keyword evidence="1" id="KW-0472">Membrane</keyword>
<protein>
    <submittedName>
        <fullName evidence="2">Uncharacterized protein</fullName>
    </submittedName>
</protein>
<evidence type="ECO:0000313" key="3">
    <source>
        <dbReference type="Proteomes" id="UP000231134"/>
    </source>
</evidence>
<evidence type="ECO:0000313" key="2">
    <source>
        <dbReference type="EMBL" id="PJJ41765.1"/>
    </source>
</evidence>
<accession>A0A2M9A7S3</accession>
<name>A0A2M9A7S3_9BACT</name>
<organism evidence="2 3">
    <name type="scientific">Hallerella succinigenes</name>
    <dbReference type="NCBI Taxonomy" id="1896222"/>
    <lineage>
        <taxon>Bacteria</taxon>
        <taxon>Pseudomonadati</taxon>
        <taxon>Fibrobacterota</taxon>
        <taxon>Fibrobacteria</taxon>
        <taxon>Fibrobacterales</taxon>
        <taxon>Fibrobacteraceae</taxon>
        <taxon>Hallerella</taxon>
    </lineage>
</organism>
<dbReference type="EMBL" id="PGEX01000001">
    <property type="protein sequence ID" value="PJJ41765.1"/>
    <property type="molecule type" value="Genomic_DNA"/>
</dbReference>
<sequence length="142" mass="15742">MKKKDKKIMSDKMYQCYFCGRWIKPSFFDIGNTGLYKLRPTCPACRRKRSAESKRQFNEGVQDIKDAFGEFNESVNSSDDSKSSSKRSCGCGCLLIVIILAVLAAIGALSEKKEGSEAKTSQIFSIPAKVTSININTDSSNF</sequence>
<evidence type="ECO:0000256" key="1">
    <source>
        <dbReference type="SAM" id="Phobius"/>
    </source>
</evidence>
<feature type="transmembrane region" description="Helical" evidence="1">
    <location>
        <begin position="89"/>
        <end position="109"/>
    </location>
</feature>
<keyword evidence="1" id="KW-1133">Transmembrane helix</keyword>
<keyword evidence="1" id="KW-0812">Transmembrane</keyword>
<proteinExistence type="predicted"/>
<dbReference type="RefSeq" id="WP_157797948.1">
    <property type="nucleotide sequence ID" value="NZ_PGEX01000001.1"/>
</dbReference>
<comment type="caution">
    <text evidence="2">The sequence shown here is derived from an EMBL/GenBank/DDBJ whole genome shotgun (WGS) entry which is preliminary data.</text>
</comment>
<keyword evidence="3" id="KW-1185">Reference proteome</keyword>
<reference evidence="2 3" key="1">
    <citation type="submission" date="2017-11" db="EMBL/GenBank/DDBJ databases">
        <title>Animal gut microbial communities from fecal samples from Wisconsin, USA.</title>
        <authorList>
            <person name="Neumann A."/>
        </authorList>
    </citation>
    <scope>NUCLEOTIDE SEQUENCE [LARGE SCALE GENOMIC DNA]</scope>
    <source>
        <strain evidence="2 3">UWS3</strain>
    </source>
</reference>
<dbReference type="AlphaFoldDB" id="A0A2M9A7S3"/>